<dbReference type="RefSeq" id="XP_062790427.1">
    <property type="nucleotide sequence ID" value="XM_062934376.1"/>
</dbReference>
<accession>A0ABZ1CWG5</accession>
<dbReference type="EMBL" id="CP141883">
    <property type="protein sequence ID" value="WRT65687.1"/>
    <property type="molecule type" value="Genomic_DNA"/>
</dbReference>
<dbReference type="GeneID" id="87954763"/>
<feature type="compositionally biased region" description="Polar residues" evidence="1">
    <location>
        <begin position="376"/>
        <end position="395"/>
    </location>
</feature>
<evidence type="ECO:0000313" key="2">
    <source>
        <dbReference type="EMBL" id="WRT65687.1"/>
    </source>
</evidence>
<sequence>MSPSKGLLDSEFSTVSLGCFHDNHDSDSDSVFTSERSQSQSSNSSKHPHVWETPFTLPLPFHHRKIKHPIHHVEYGYDHDQGHGHATVNDSDNLIGVNQALSSIVSFNFRNQLSVKSDSPPTSLLPPIEITCDGRSSDPSAPPRTRKFKPSFYLLDHEEDVPQVVIDYNREQTNFNNNFKQASRYPEDMRGVMPRFRVANPDFLSTSFTSAFSSSSLGRIDDDENNEDDDETRGSIFLGSDDSTEDLGLGFESSNYTFDDELYFQTPDHRRYDVFKANSRNLVGGTRDPSSWIEMINGTTDNKKNTGQFQCLLCLDVKQRKSVKCKDVHQLTQGQPQNGHLSTCSDCGQNVNTPFSGWRKWRKSEKRRTVSEDWTHNNGSNLKTGAPSSATTNFGKTARQRSKGFLRFSIDLGIRKDLIRKNGNEDDDDWHRGSSSKIKGSRAWKDKLPFF</sequence>
<name>A0ABZ1CWG5_9TREE</name>
<dbReference type="Proteomes" id="UP001329825">
    <property type="component" value="Chromosome 3"/>
</dbReference>
<reference evidence="2 3" key="1">
    <citation type="submission" date="2024-01" db="EMBL/GenBank/DDBJ databases">
        <title>Comparative genomics of Cryptococcus and Kwoniella reveals pathogenesis evolution and contrasting modes of karyotype evolution via chromosome fusion or intercentromeric recombination.</title>
        <authorList>
            <person name="Coelho M.A."/>
            <person name="David-Palma M."/>
            <person name="Shea T."/>
            <person name="Bowers K."/>
            <person name="McGinley-Smith S."/>
            <person name="Mohammad A.W."/>
            <person name="Gnirke A."/>
            <person name="Yurkov A.M."/>
            <person name="Nowrousian M."/>
            <person name="Sun S."/>
            <person name="Cuomo C.A."/>
            <person name="Heitman J."/>
        </authorList>
    </citation>
    <scope>NUCLEOTIDE SEQUENCE [LARGE SCALE GENOMIC DNA]</scope>
    <source>
        <strain evidence="2">CBS 11374</strain>
    </source>
</reference>
<feature type="region of interest" description="Disordered" evidence="1">
    <location>
        <begin position="26"/>
        <end position="49"/>
    </location>
</feature>
<feature type="region of interest" description="Disordered" evidence="1">
    <location>
        <begin position="367"/>
        <end position="396"/>
    </location>
</feature>
<evidence type="ECO:0000256" key="1">
    <source>
        <dbReference type="SAM" id="MobiDB-lite"/>
    </source>
</evidence>
<feature type="compositionally biased region" description="Acidic residues" evidence="1">
    <location>
        <begin position="221"/>
        <end position="231"/>
    </location>
</feature>
<evidence type="ECO:0000313" key="3">
    <source>
        <dbReference type="Proteomes" id="UP001329825"/>
    </source>
</evidence>
<keyword evidence="3" id="KW-1185">Reference proteome</keyword>
<protein>
    <submittedName>
        <fullName evidence="2">Uncharacterized protein</fullName>
    </submittedName>
</protein>
<feature type="region of interest" description="Disordered" evidence="1">
    <location>
        <begin position="215"/>
        <end position="239"/>
    </location>
</feature>
<gene>
    <name evidence="2" type="ORF">IL334_002632</name>
</gene>
<proteinExistence type="predicted"/>
<organism evidence="2 3">
    <name type="scientific">Kwoniella shivajii</name>
    <dbReference type="NCBI Taxonomy" id="564305"/>
    <lineage>
        <taxon>Eukaryota</taxon>
        <taxon>Fungi</taxon>
        <taxon>Dikarya</taxon>
        <taxon>Basidiomycota</taxon>
        <taxon>Agaricomycotina</taxon>
        <taxon>Tremellomycetes</taxon>
        <taxon>Tremellales</taxon>
        <taxon>Cryptococcaceae</taxon>
        <taxon>Kwoniella</taxon>
    </lineage>
</organism>
<feature type="compositionally biased region" description="Low complexity" evidence="1">
    <location>
        <begin position="30"/>
        <end position="45"/>
    </location>
</feature>